<keyword evidence="3 5" id="KW-0418">Kinase</keyword>
<proteinExistence type="predicted"/>
<dbReference type="AlphaFoldDB" id="A0A511V3L6"/>
<evidence type="ECO:0000256" key="2">
    <source>
        <dbReference type="ARBA" id="ARBA00022741"/>
    </source>
</evidence>
<keyword evidence="4" id="KW-0067">ATP-binding</keyword>
<evidence type="ECO:0000256" key="3">
    <source>
        <dbReference type="ARBA" id="ARBA00022777"/>
    </source>
</evidence>
<dbReference type="InterPro" id="IPR036759">
    <property type="entry name" value="TPK_catalytic_sf"/>
</dbReference>
<dbReference type="InterPro" id="IPR047795">
    <property type="entry name" value="Put_SteA-like"/>
</dbReference>
<reference evidence="5 6" key="1">
    <citation type="submission" date="2019-07" db="EMBL/GenBank/DDBJ databases">
        <title>Whole genome shotgun sequence of Aneurinibacillus danicus NBRC 102444.</title>
        <authorList>
            <person name="Hosoyama A."/>
            <person name="Uohara A."/>
            <person name="Ohji S."/>
            <person name="Ichikawa N."/>
        </authorList>
    </citation>
    <scope>NUCLEOTIDE SEQUENCE [LARGE SCALE GENOMIC DNA]</scope>
    <source>
        <strain evidence="5 6">NBRC 102444</strain>
    </source>
</reference>
<dbReference type="GO" id="GO:0004788">
    <property type="term" value="F:thiamine diphosphokinase activity"/>
    <property type="evidence" value="ECO:0007669"/>
    <property type="project" value="InterPro"/>
</dbReference>
<dbReference type="OrthoDB" id="9804377at2"/>
<dbReference type="GO" id="GO:0009229">
    <property type="term" value="P:thiamine diphosphate biosynthetic process"/>
    <property type="evidence" value="ECO:0007669"/>
    <property type="project" value="InterPro"/>
</dbReference>
<evidence type="ECO:0000313" key="6">
    <source>
        <dbReference type="Proteomes" id="UP000321157"/>
    </source>
</evidence>
<sequence>MFMRLGKNNRIVRGPVRCGHITKHVTGSLRPGDIAVIAHTNIDELAARGLIERKVRAVVNCAVSFTGEYEAHGARLLLETGIPLYECPSRPYLSRELADGEEVVIDGHYLFRKQDRTMLTRLVPVTREEWQVTYRNVEKNAPEKLASFVDNTIQYALQEKERLFRPLVRLPLRTTLAGRHVVVVSRGRHYKEDLQALFSYVAAYRPTLIGVDGGSDALLEQGWKPDIIMGDMDSVSDVALREAKDVVVHAYADGSAPGESRIKALGVPYHLLQAPGTSEDMALLYAYESGASLIVGVGTHTAMDDFLEKGRQGMASTLLVRMKIGGRLVDAKGIHRLYPSIINTGLPFMRYLKMLMQGKR</sequence>
<dbReference type="GO" id="GO:0016301">
    <property type="term" value="F:kinase activity"/>
    <property type="evidence" value="ECO:0007669"/>
    <property type="project" value="UniProtKB-KW"/>
</dbReference>
<keyword evidence="6" id="KW-1185">Reference proteome</keyword>
<evidence type="ECO:0000256" key="1">
    <source>
        <dbReference type="ARBA" id="ARBA00022679"/>
    </source>
</evidence>
<dbReference type="NCBIfam" id="NF040608">
    <property type="entry name" value="division_SteA"/>
    <property type="match status" value="1"/>
</dbReference>
<comment type="caution">
    <text evidence="5">The sequence shown here is derived from an EMBL/GenBank/DDBJ whole genome shotgun (WGS) entry which is preliminary data.</text>
</comment>
<dbReference type="EMBL" id="BJXX01000045">
    <property type="protein sequence ID" value="GEN33439.1"/>
    <property type="molecule type" value="Genomic_DNA"/>
</dbReference>
<keyword evidence="2" id="KW-0547">Nucleotide-binding</keyword>
<evidence type="ECO:0000256" key="4">
    <source>
        <dbReference type="ARBA" id="ARBA00022840"/>
    </source>
</evidence>
<dbReference type="SUPFAM" id="SSF63999">
    <property type="entry name" value="Thiamin pyrophosphokinase, catalytic domain"/>
    <property type="match status" value="1"/>
</dbReference>
<accession>A0A511V3L6</accession>
<evidence type="ECO:0000313" key="5">
    <source>
        <dbReference type="EMBL" id="GEN33439.1"/>
    </source>
</evidence>
<gene>
    <name evidence="5" type="ORF">ADA01nite_08990</name>
</gene>
<dbReference type="RefSeq" id="WP_146808728.1">
    <property type="nucleotide sequence ID" value="NZ_BJXX01000045.1"/>
</dbReference>
<dbReference type="Gene3D" id="3.40.50.10240">
    <property type="entry name" value="Thiamin pyrophosphokinase, catalytic domain"/>
    <property type="match status" value="1"/>
</dbReference>
<organism evidence="5 6">
    <name type="scientific">Aneurinibacillus danicus</name>
    <dbReference type="NCBI Taxonomy" id="267746"/>
    <lineage>
        <taxon>Bacteria</taxon>
        <taxon>Bacillati</taxon>
        <taxon>Bacillota</taxon>
        <taxon>Bacilli</taxon>
        <taxon>Bacillales</taxon>
        <taxon>Paenibacillaceae</taxon>
        <taxon>Aneurinibacillus group</taxon>
        <taxon>Aneurinibacillus</taxon>
    </lineage>
</organism>
<protein>
    <submittedName>
        <fullName evidence="5">Thiamin pyrophosphokinase</fullName>
    </submittedName>
</protein>
<keyword evidence="1" id="KW-0808">Transferase</keyword>
<dbReference type="Proteomes" id="UP000321157">
    <property type="component" value="Unassembled WGS sequence"/>
</dbReference>
<dbReference type="GO" id="GO:0005524">
    <property type="term" value="F:ATP binding"/>
    <property type="evidence" value="ECO:0007669"/>
    <property type="project" value="UniProtKB-KW"/>
</dbReference>
<name>A0A511V3L6_9BACL</name>